<protein>
    <submittedName>
        <fullName evidence="6">Type II toxin-antitoxin system HipA family toxin</fullName>
    </submittedName>
</protein>
<dbReference type="Proteomes" id="UP000252357">
    <property type="component" value="Unassembled WGS sequence"/>
</dbReference>
<comment type="similarity">
    <text evidence="1">Belongs to the HipA Ser/Thr kinase family.</text>
</comment>
<keyword evidence="3" id="KW-0418">Kinase</keyword>
<proteinExistence type="inferred from homology"/>
<evidence type="ECO:0000259" key="5">
    <source>
        <dbReference type="Pfam" id="PF13657"/>
    </source>
</evidence>
<evidence type="ECO:0000256" key="3">
    <source>
        <dbReference type="ARBA" id="ARBA00022777"/>
    </source>
</evidence>
<dbReference type="OrthoDB" id="9805913at2"/>
<organism evidence="6 7">
    <name type="scientific">Parvibium lacunae</name>
    <dbReference type="NCBI Taxonomy" id="1888893"/>
    <lineage>
        <taxon>Bacteria</taxon>
        <taxon>Pseudomonadati</taxon>
        <taxon>Pseudomonadota</taxon>
        <taxon>Betaproteobacteria</taxon>
        <taxon>Burkholderiales</taxon>
        <taxon>Alcaligenaceae</taxon>
        <taxon>Parvibium</taxon>
    </lineage>
</organism>
<sequence length="414" mass="45408">MSRLYSLTDQLYLWYLGQPAQPRLVGELNLVLSGRGVSLRYAPDWLEHGFPLSEDLPLLDMEHLPRSKDVATGAVDDARPDRWGERVIRLLERPPRLSVLEMLYFAGDSRFGALGVSTSATAYQPHRSPALPTLADVNAVHELVQQVLSGQPIEEAQRRLIAPGATMGGAHPKAVVQIDGAEWVLKFAEERHSYEPLVEHAAMTLAAQAGITVAETRPIPLQHGFAVAVKRFDRLESIASTPALRCHALSANVALQAAGVALSYPNLAQLLRRRGVLENNLYQSQMHELFRRMVFNILLDNTDDHEKNHVLLVTDAHQYALAPAFDVLPTGQALGYQALEVGAEGAVSSLENALSMCRAFGLTPATARAEIARVIAVVNSWQAHFAACGVPASVIEQLVAQIDRPYLLQQRQVQ</sequence>
<reference evidence="6 7" key="1">
    <citation type="journal article" date="2018" name="Int. J. Syst. Evol. Microbiol.">
        <title>Parvibium lacunae gen. nov., sp. nov., a new member of the family Alcaligenaceae isolated from a freshwater pond.</title>
        <authorList>
            <person name="Chen W.M."/>
            <person name="Xie P.B."/>
            <person name="Hsu M.Y."/>
            <person name="Sheu S.Y."/>
        </authorList>
    </citation>
    <scope>NUCLEOTIDE SEQUENCE [LARGE SCALE GENOMIC DNA]</scope>
    <source>
        <strain evidence="6 7">KMB9</strain>
    </source>
</reference>
<evidence type="ECO:0000256" key="2">
    <source>
        <dbReference type="ARBA" id="ARBA00022679"/>
    </source>
</evidence>
<evidence type="ECO:0000256" key="1">
    <source>
        <dbReference type="ARBA" id="ARBA00010164"/>
    </source>
</evidence>
<keyword evidence="7" id="KW-1185">Reference proteome</keyword>
<feature type="domain" description="HipA-like C-terminal" evidence="4">
    <location>
        <begin position="166"/>
        <end position="381"/>
    </location>
</feature>
<comment type="caution">
    <text evidence="6">The sequence shown here is derived from an EMBL/GenBank/DDBJ whole genome shotgun (WGS) entry which is preliminary data.</text>
</comment>
<dbReference type="Gene3D" id="1.10.1070.20">
    <property type="match status" value="1"/>
</dbReference>
<dbReference type="PANTHER" id="PTHR37419">
    <property type="entry name" value="SERINE/THREONINE-PROTEIN KINASE TOXIN HIPA"/>
    <property type="match status" value="1"/>
</dbReference>
<dbReference type="InterPro" id="IPR012893">
    <property type="entry name" value="HipA-like_C"/>
</dbReference>
<dbReference type="RefSeq" id="WP_114403473.1">
    <property type="nucleotide sequence ID" value="NZ_QPGB01000005.1"/>
</dbReference>
<keyword evidence="2" id="KW-0808">Transferase</keyword>
<feature type="domain" description="HipA N-terminal subdomain 1" evidence="5">
    <location>
        <begin position="24"/>
        <end position="116"/>
    </location>
</feature>
<dbReference type="GO" id="GO:0004674">
    <property type="term" value="F:protein serine/threonine kinase activity"/>
    <property type="evidence" value="ECO:0007669"/>
    <property type="project" value="TreeGrafter"/>
</dbReference>
<dbReference type="InterPro" id="IPR052028">
    <property type="entry name" value="HipA_Ser/Thr_kinase"/>
</dbReference>
<evidence type="ECO:0000259" key="4">
    <source>
        <dbReference type="Pfam" id="PF07804"/>
    </source>
</evidence>
<dbReference type="Pfam" id="PF07804">
    <property type="entry name" value="HipA_C"/>
    <property type="match status" value="1"/>
</dbReference>
<evidence type="ECO:0000313" key="6">
    <source>
        <dbReference type="EMBL" id="RCS56872.1"/>
    </source>
</evidence>
<dbReference type="Pfam" id="PF13657">
    <property type="entry name" value="Couple_hipA"/>
    <property type="match status" value="1"/>
</dbReference>
<name>A0A368L0C5_9BURK</name>
<evidence type="ECO:0000313" key="7">
    <source>
        <dbReference type="Proteomes" id="UP000252357"/>
    </source>
</evidence>
<dbReference type="AlphaFoldDB" id="A0A368L0C5"/>
<accession>A0A368L0C5</accession>
<dbReference type="EMBL" id="QPGB01000005">
    <property type="protein sequence ID" value="RCS56872.1"/>
    <property type="molecule type" value="Genomic_DNA"/>
</dbReference>
<dbReference type="PANTHER" id="PTHR37419:SF8">
    <property type="entry name" value="TOXIN YJJJ"/>
    <property type="match status" value="1"/>
</dbReference>
<gene>
    <name evidence="6" type="ORF">DU000_11070</name>
</gene>
<dbReference type="InterPro" id="IPR017508">
    <property type="entry name" value="HipA_N1"/>
</dbReference>
<dbReference type="GO" id="GO:0005829">
    <property type="term" value="C:cytosol"/>
    <property type="evidence" value="ECO:0007669"/>
    <property type="project" value="TreeGrafter"/>
</dbReference>